<dbReference type="EMBL" id="BLIO01000001">
    <property type="protein sequence ID" value="GFE19522.1"/>
    <property type="molecule type" value="Genomic_DNA"/>
</dbReference>
<organism evidence="2 3">
    <name type="scientific">Streptomyces glebosus</name>
    <dbReference type="NCBI Taxonomy" id="249580"/>
    <lineage>
        <taxon>Bacteria</taxon>
        <taxon>Bacillati</taxon>
        <taxon>Actinomycetota</taxon>
        <taxon>Actinomycetes</taxon>
        <taxon>Kitasatosporales</taxon>
        <taxon>Streptomycetaceae</taxon>
        <taxon>Streptomyces</taxon>
    </lineage>
</organism>
<keyword evidence="3" id="KW-1185">Reference proteome</keyword>
<reference evidence="2 3" key="1">
    <citation type="submission" date="2019-12" db="EMBL/GenBank/DDBJ databases">
        <title>Whole genome shotgun sequence of Streptomyces hygroscopicus subsp. glebosus NBRC 13786.</title>
        <authorList>
            <person name="Ichikawa N."/>
            <person name="Kimura A."/>
            <person name="Kitahashi Y."/>
            <person name="Komaki H."/>
            <person name="Tamura T."/>
        </authorList>
    </citation>
    <scope>NUCLEOTIDE SEQUENCE [LARGE SCALE GENOMIC DNA]</scope>
    <source>
        <strain evidence="2 3">NBRC 13786</strain>
    </source>
</reference>
<comment type="caution">
    <text evidence="2">The sequence shown here is derived from an EMBL/GenBank/DDBJ whole genome shotgun (WGS) entry which is preliminary data.</text>
</comment>
<gene>
    <name evidence="2" type="ORF">Sgleb_75690</name>
</gene>
<feature type="region of interest" description="Disordered" evidence="1">
    <location>
        <begin position="299"/>
        <end position="370"/>
    </location>
</feature>
<evidence type="ECO:0000256" key="1">
    <source>
        <dbReference type="SAM" id="MobiDB-lite"/>
    </source>
</evidence>
<dbReference type="RefSeq" id="WP_229893880.1">
    <property type="nucleotide sequence ID" value="NZ_BLIO01000001.1"/>
</dbReference>
<feature type="compositionally biased region" description="Basic and acidic residues" evidence="1">
    <location>
        <begin position="299"/>
        <end position="308"/>
    </location>
</feature>
<evidence type="ECO:0000313" key="2">
    <source>
        <dbReference type="EMBL" id="GFE19522.1"/>
    </source>
</evidence>
<dbReference type="Proteomes" id="UP000430079">
    <property type="component" value="Unassembled WGS sequence"/>
</dbReference>
<evidence type="ECO:0000313" key="3">
    <source>
        <dbReference type="Proteomes" id="UP000430079"/>
    </source>
</evidence>
<name>A0A640T939_9ACTN</name>
<proteinExistence type="predicted"/>
<sequence>MVHRPVEGEVHVHYGQIYVESDPDSFGPDLAEAFAGQSGGLCGAAAPGALWLTTGLHTGDVGFTVEVHDQAPPLDAAWEDVVEVSFHPRSGSSALVRWAGEDSWELDLEETDYRVRYCAKGMDEADQRDTRLDDEPQLDCYLLQFWPAAPAPDRVLRQTSAIAAYWHDYARKQPPPPTPAERAEAERLARLAQEQADEERRLAYERWEWGGQLPSQALRNVGGNVHGLLGFDPALVHAIDVAGPEAQRAVALWAARRACETAGLIGLDWIATALLALTEGRPLPPPLDDPDRLWQALESDPRVPDRTVGRAIPPERPPFQPPDRDDTHAPMPEPEPTLWIVGPAAAAVEPQSPPGAPAPQPDGATSHTLQVTIGEPDPSLRMSQPHMALPALLGAAEADPLQAALDAVYAAVATYGEDYRALLQEVWSVPAAVVRSNAQPSTKPTSAGTQDTGSG</sequence>
<protein>
    <submittedName>
        <fullName evidence="2">Uncharacterized protein</fullName>
    </submittedName>
</protein>
<feature type="region of interest" description="Disordered" evidence="1">
    <location>
        <begin position="436"/>
        <end position="455"/>
    </location>
</feature>
<feature type="compositionally biased region" description="Pro residues" evidence="1">
    <location>
        <begin position="351"/>
        <end position="360"/>
    </location>
</feature>
<accession>A0A640T939</accession>
<dbReference type="AlphaFoldDB" id="A0A640T939"/>